<keyword evidence="9" id="KW-1185">Reference proteome</keyword>
<feature type="transmembrane region" description="Helical" evidence="6">
    <location>
        <begin position="515"/>
        <end position="542"/>
    </location>
</feature>
<comment type="subcellular location">
    <subcellularLocation>
        <location evidence="1 6">Cell membrane</location>
        <topology evidence="1 6">Multi-pass membrane protein</topology>
    </subcellularLocation>
</comment>
<dbReference type="InterPro" id="IPR027022">
    <property type="entry name" value="ABC_permease_BceB-typ"/>
</dbReference>
<evidence type="ECO:0000256" key="4">
    <source>
        <dbReference type="ARBA" id="ARBA00022989"/>
    </source>
</evidence>
<accession>A0ABS2SPM6</accession>
<dbReference type="PANTHER" id="PTHR46795:SF1">
    <property type="entry name" value="ABC TRANSPORTER PERMEASE PROTEIN"/>
    <property type="match status" value="1"/>
</dbReference>
<feature type="transmembrane region" description="Helical" evidence="6">
    <location>
        <begin position="575"/>
        <end position="596"/>
    </location>
</feature>
<dbReference type="Proteomes" id="UP001179280">
    <property type="component" value="Unassembled WGS sequence"/>
</dbReference>
<dbReference type="EMBL" id="JAFBCV010000001">
    <property type="protein sequence ID" value="MBM7837460.1"/>
    <property type="molecule type" value="Genomic_DNA"/>
</dbReference>
<evidence type="ECO:0000256" key="1">
    <source>
        <dbReference type="ARBA" id="ARBA00004651"/>
    </source>
</evidence>
<comment type="caution">
    <text evidence="8">The sequence shown here is derived from an EMBL/GenBank/DDBJ whole genome shotgun (WGS) entry which is preliminary data.</text>
</comment>
<keyword evidence="5 6" id="KW-0472">Membrane</keyword>
<gene>
    <name evidence="8" type="ORF">JOC54_000691</name>
</gene>
<evidence type="ECO:0000256" key="6">
    <source>
        <dbReference type="PIRNR" id="PIRNR018968"/>
    </source>
</evidence>
<dbReference type="Pfam" id="PF02687">
    <property type="entry name" value="FtsX"/>
    <property type="match status" value="2"/>
</dbReference>
<keyword evidence="3 6" id="KW-0812">Transmembrane</keyword>
<feature type="transmembrane region" description="Helical" evidence="6">
    <location>
        <begin position="226"/>
        <end position="249"/>
    </location>
</feature>
<sequence length="642" mass="72873">MTFRQFAFRNSWRNKSTYLAFFFASVFSIFVFFSFSMLLNHPQIEIGYISRIGYFGLYLARIVVFLFSGFFVLYSLGAFLQVRKKEFGLLTMHGMRLSQLRKLIFIENSMMGGIALLVGIVAGLCFMKLFLLVGETMLGITHLPFYFPWMTIGITTLMYGILFLVVSSISTYMIRVNEVKELLHGTSKPKPYPKTSLILVVIAIVSIGYGYYRSTITNSIDLGKDLIIVAPLIIIGTYFLFTQASVLIVKRFQQKKRRHWKKTRLLLASNLLFKLKDNSRIYFLVTIVTTGAMSAVGAVASLSTIADQEVAGQPFAFSYVSGNIHDASRPASERSNVNYDGRRESDLAMLESNLQKANLDYSFFSTPVKGMESESSGQSIALFSETSYNEAMGIIGRETVSIGKGGAALIPAFLDSVQSLRDRRIGETVSLLHHDTPFLIDDVVERPLIPDTLLGGNLIVLNDRDYAAITPNVMLQFDGFFVPNWREVEGLDNNLRSERTQYANVADRYVERMELYSTMILIAVMTGLVFFLTGGSFLYFRIYTDLKEDQKRFLILKKLGLTEQEMRRLVSLETAILFFLPFVVATVHAAFAFIALQTMYALSIHSSMLIVLMIFTVAQLIYFFIMKQNYTNRLLRQIEWEE</sequence>
<feature type="transmembrane region" description="Helical" evidence="6">
    <location>
        <begin position="602"/>
        <end position="625"/>
    </location>
</feature>
<name>A0ABS2SPM6_9BACI</name>
<dbReference type="PANTHER" id="PTHR46795">
    <property type="entry name" value="ABC TRANSPORTER PERMEASE-RELATED-RELATED"/>
    <property type="match status" value="1"/>
</dbReference>
<keyword evidence="2 6" id="KW-1003">Cell membrane</keyword>
<dbReference type="PIRSF" id="PIRSF018968">
    <property type="entry name" value="ABC_permease_BceB"/>
    <property type="match status" value="1"/>
</dbReference>
<keyword evidence="4 6" id="KW-1133">Transmembrane helix</keyword>
<evidence type="ECO:0000313" key="9">
    <source>
        <dbReference type="Proteomes" id="UP001179280"/>
    </source>
</evidence>
<feature type="domain" description="ABC3 transporter permease C-terminal" evidence="7">
    <location>
        <begin position="62"/>
        <end position="175"/>
    </location>
</feature>
<dbReference type="InterPro" id="IPR003838">
    <property type="entry name" value="ABC3_permease_C"/>
</dbReference>
<feature type="transmembrane region" description="Helical" evidence="6">
    <location>
        <begin position="195"/>
        <end position="214"/>
    </location>
</feature>
<feature type="transmembrane region" description="Helical" evidence="6">
    <location>
        <begin position="145"/>
        <end position="174"/>
    </location>
</feature>
<feature type="transmembrane region" description="Helical" evidence="6">
    <location>
        <begin position="58"/>
        <end position="82"/>
    </location>
</feature>
<comment type="similarity">
    <text evidence="6">Belongs to the ABC-4 integral membrane protein family.</text>
</comment>
<keyword evidence="6" id="KW-0813">Transport</keyword>
<evidence type="ECO:0000256" key="5">
    <source>
        <dbReference type="ARBA" id="ARBA00023136"/>
    </source>
</evidence>
<protein>
    <submittedName>
        <fullName evidence="8">ABC transport system permease protein</fullName>
    </submittedName>
</protein>
<evidence type="ECO:0000259" key="7">
    <source>
        <dbReference type="Pfam" id="PF02687"/>
    </source>
</evidence>
<dbReference type="RefSeq" id="WP_204464377.1">
    <property type="nucleotide sequence ID" value="NZ_JAFBCV010000001.1"/>
</dbReference>
<organism evidence="8 9">
    <name type="scientific">Shouchella xiaoxiensis</name>
    <dbReference type="NCBI Taxonomy" id="766895"/>
    <lineage>
        <taxon>Bacteria</taxon>
        <taxon>Bacillati</taxon>
        <taxon>Bacillota</taxon>
        <taxon>Bacilli</taxon>
        <taxon>Bacillales</taxon>
        <taxon>Bacillaceae</taxon>
        <taxon>Shouchella</taxon>
    </lineage>
</organism>
<proteinExistence type="inferred from homology"/>
<evidence type="ECO:0000256" key="3">
    <source>
        <dbReference type="ARBA" id="ARBA00022692"/>
    </source>
</evidence>
<evidence type="ECO:0000256" key="2">
    <source>
        <dbReference type="ARBA" id="ARBA00022475"/>
    </source>
</evidence>
<reference evidence="8" key="1">
    <citation type="submission" date="2021-01" db="EMBL/GenBank/DDBJ databases">
        <title>Genomic Encyclopedia of Type Strains, Phase IV (KMG-IV): sequencing the most valuable type-strain genomes for metagenomic binning, comparative biology and taxonomic classification.</title>
        <authorList>
            <person name="Goeker M."/>
        </authorList>
    </citation>
    <scope>NUCLEOTIDE SEQUENCE</scope>
    <source>
        <strain evidence="8">DSM 21943</strain>
    </source>
</reference>
<dbReference type="InterPro" id="IPR052536">
    <property type="entry name" value="ABC-4_Integral_Memb_Prot"/>
</dbReference>
<feature type="transmembrane region" description="Helical" evidence="6">
    <location>
        <begin position="281"/>
        <end position="302"/>
    </location>
</feature>
<feature type="transmembrane region" description="Helical" evidence="6">
    <location>
        <begin position="103"/>
        <end position="133"/>
    </location>
</feature>
<evidence type="ECO:0000313" key="8">
    <source>
        <dbReference type="EMBL" id="MBM7837460.1"/>
    </source>
</evidence>
<feature type="domain" description="ABC3 transporter permease C-terminal" evidence="7">
    <location>
        <begin position="526"/>
        <end position="626"/>
    </location>
</feature>
<feature type="transmembrane region" description="Helical" evidence="6">
    <location>
        <begin position="18"/>
        <end position="38"/>
    </location>
</feature>